<evidence type="ECO:0000313" key="1">
    <source>
        <dbReference type="EMBL" id="SDZ67091.1"/>
    </source>
</evidence>
<name>A0A1H3UYN4_9BACI</name>
<accession>A0A1H3UYN4</accession>
<protein>
    <submittedName>
        <fullName evidence="1">Uncharacterized protein</fullName>
    </submittedName>
</protein>
<keyword evidence="2" id="KW-1185">Reference proteome</keyword>
<dbReference type="EMBL" id="FNPI01000029">
    <property type="protein sequence ID" value="SDZ67091.1"/>
    <property type="molecule type" value="Genomic_DNA"/>
</dbReference>
<dbReference type="Proteomes" id="UP000198935">
    <property type="component" value="Unassembled WGS sequence"/>
</dbReference>
<gene>
    <name evidence="1" type="ORF">SAMN05421736_1297</name>
</gene>
<organism evidence="1 2">
    <name type="scientific">Evansella caseinilytica</name>
    <dbReference type="NCBI Taxonomy" id="1503961"/>
    <lineage>
        <taxon>Bacteria</taxon>
        <taxon>Bacillati</taxon>
        <taxon>Bacillota</taxon>
        <taxon>Bacilli</taxon>
        <taxon>Bacillales</taxon>
        <taxon>Bacillaceae</taxon>
        <taxon>Evansella</taxon>
    </lineage>
</organism>
<evidence type="ECO:0000313" key="2">
    <source>
        <dbReference type="Proteomes" id="UP000198935"/>
    </source>
</evidence>
<dbReference type="AlphaFoldDB" id="A0A1H3UYN4"/>
<reference evidence="2" key="1">
    <citation type="submission" date="2016-10" db="EMBL/GenBank/DDBJ databases">
        <authorList>
            <person name="Varghese N."/>
            <person name="Submissions S."/>
        </authorList>
    </citation>
    <scope>NUCLEOTIDE SEQUENCE [LARGE SCALE GENOMIC DNA]</scope>
    <source>
        <strain evidence="2">SP</strain>
    </source>
</reference>
<proteinExistence type="predicted"/>
<sequence>MHHFGMEDIINEKKREVERISREGWKVRPVKTTNTSFLAKIKRQFFSSSSSSSQKLRCNKEIMLEKEGN</sequence>